<keyword evidence="5" id="KW-1185">Reference proteome</keyword>
<name>A0A1Y1HXC4_KLENI</name>
<feature type="compositionally biased region" description="Pro residues" evidence="1">
    <location>
        <begin position="132"/>
        <end position="142"/>
    </location>
</feature>
<feature type="compositionally biased region" description="Pro residues" evidence="1">
    <location>
        <begin position="495"/>
        <end position="506"/>
    </location>
</feature>
<keyword evidence="2" id="KW-0812">Transmembrane</keyword>
<organism evidence="4 5">
    <name type="scientific">Klebsormidium nitens</name>
    <name type="common">Green alga</name>
    <name type="synonym">Ulothrix nitens</name>
    <dbReference type="NCBI Taxonomy" id="105231"/>
    <lineage>
        <taxon>Eukaryota</taxon>
        <taxon>Viridiplantae</taxon>
        <taxon>Streptophyta</taxon>
        <taxon>Klebsormidiophyceae</taxon>
        <taxon>Klebsormidiales</taxon>
        <taxon>Klebsormidiaceae</taxon>
        <taxon>Klebsormidium</taxon>
    </lineage>
</organism>
<protein>
    <submittedName>
        <fullName evidence="4">Uncharacterized protein</fullName>
    </submittedName>
</protein>
<keyword evidence="2" id="KW-1133">Transmembrane helix</keyword>
<dbReference type="PANTHER" id="PTHR48148:SF2">
    <property type="entry name" value="PA14 DOMAIN-CONTAINING PROTEIN"/>
    <property type="match status" value="1"/>
</dbReference>
<accession>A0A1Y1HXC4</accession>
<feature type="compositionally biased region" description="Low complexity" evidence="1">
    <location>
        <begin position="122"/>
        <end position="131"/>
    </location>
</feature>
<dbReference type="AlphaFoldDB" id="A0A1Y1HXC4"/>
<evidence type="ECO:0000256" key="1">
    <source>
        <dbReference type="SAM" id="MobiDB-lite"/>
    </source>
</evidence>
<proteinExistence type="predicted"/>
<dbReference type="EMBL" id="DF237022">
    <property type="protein sequence ID" value="GAQ81166.1"/>
    <property type="molecule type" value="Genomic_DNA"/>
</dbReference>
<reference evidence="4 5" key="1">
    <citation type="journal article" date="2014" name="Nat. Commun.">
        <title>Klebsormidium flaccidum genome reveals primary factors for plant terrestrial adaptation.</title>
        <authorList>
            <person name="Hori K."/>
            <person name="Maruyama F."/>
            <person name="Fujisawa T."/>
            <person name="Togashi T."/>
            <person name="Yamamoto N."/>
            <person name="Seo M."/>
            <person name="Sato S."/>
            <person name="Yamada T."/>
            <person name="Mori H."/>
            <person name="Tajima N."/>
            <person name="Moriyama T."/>
            <person name="Ikeuchi M."/>
            <person name="Watanabe M."/>
            <person name="Wada H."/>
            <person name="Kobayashi K."/>
            <person name="Saito M."/>
            <person name="Masuda T."/>
            <person name="Sasaki-Sekimoto Y."/>
            <person name="Mashiguchi K."/>
            <person name="Awai K."/>
            <person name="Shimojima M."/>
            <person name="Masuda S."/>
            <person name="Iwai M."/>
            <person name="Nobusawa T."/>
            <person name="Narise T."/>
            <person name="Kondo S."/>
            <person name="Saito H."/>
            <person name="Sato R."/>
            <person name="Murakawa M."/>
            <person name="Ihara Y."/>
            <person name="Oshima-Yamada Y."/>
            <person name="Ohtaka K."/>
            <person name="Satoh M."/>
            <person name="Sonobe K."/>
            <person name="Ishii M."/>
            <person name="Ohtani R."/>
            <person name="Kanamori-Sato M."/>
            <person name="Honoki R."/>
            <person name="Miyazaki D."/>
            <person name="Mochizuki H."/>
            <person name="Umetsu J."/>
            <person name="Higashi K."/>
            <person name="Shibata D."/>
            <person name="Kamiya Y."/>
            <person name="Sato N."/>
            <person name="Nakamura Y."/>
            <person name="Tabata S."/>
            <person name="Ida S."/>
            <person name="Kurokawa K."/>
            <person name="Ohta H."/>
        </authorList>
    </citation>
    <scope>NUCLEOTIDE SEQUENCE [LARGE SCALE GENOMIC DNA]</scope>
    <source>
        <strain evidence="4 5">NIES-2285</strain>
    </source>
</reference>
<feature type="region of interest" description="Disordered" evidence="1">
    <location>
        <begin position="570"/>
        <end position="598"/>
    </location>
</feature>
<feature type="signal peptide" evidence="3">
    <location>
        <begin position="1"/>
        <end position="29"/>
    </location>
</feature>
<dbReference type="OMA" id="AYWYLVV"/>
<keyword evidence="3" id="KW-0732">Signal</keyword>
<feature type="compositionally biased region" description="Pro residues" evidence="1">
    <location>
        <begin position="91"/>
        <end position="121"/>
    </location>
</feature>
<feature type="compositionally biased region" description="Low complexity" evidence="1">
    <location>
        <begin position="143"/>
        <end position="170"/>
    </location>
</feature>
<feature type="region of interest" description="Disordered" evidence="1">
    <location>
        <begin position="491"/>
        <end position="511"/>
    </location>
</feature>
<evidence type="ECO:0000256" key="2">
    <source>
        <dbReference type="SAM" id="Phobius"/>
    </source>
</evidence>
<gene>
    <name evidence="4" type="ORF">KFL_000730030</name>
</gene>
<dbReference type="OrthoDB" id="553363at2759"/>
<feature type="region of interest" description="Disordered" evidence="1">
    <location>
        <begin position="91"/>
        <end position="170"/>
    </location>
</feature>
<feature type="transmembrane region" description="Helical" evidence="2">
    <location>
        <begin position="519"/>
        <end position="542"/>
    </location>
</feature>
<feature type="chain" id="PRO_5012892036" evidence="3">
    <location>
        <begin position="30"/>
        <end position="598"/>
    </location>
</feature>
<evidence type="ECO:0000313" key="5">
    <source>
        <dbReference type="Proteomes" id="UP000054558"/>
    </source>
</evidence>
<evidence type="ECO:0000256" key="3">
    <source>
        <dbReference type="SAM" id="SignalP"/>
    </source>
</evidence>
<sequence length="598" mass="60090">MEKIWGAKRPCRLLALAAVFALLTVAASAADNAEPQFHPSGFRYMDSEWGNEDPLFMEENFVQHMRALTSIDDNTDDCNFYGSNFYGHCPSPSPSPSATPAPSSSPQPSGTPEPSASPEPGSPEASASPQPSESPAPLPSPSPSDSAAPTGNPTPTPTSTVPTTPTKTPSPAIDFVAKAMDGYMQNCTVFLDVNDDGIHNAGEPIGVTDQYGVFKAPNVAAPAWLIFVGAGEPGCIDSFTGLPAVSRMEAAPGSTVVNPLTTVVAVLMAAGASQSLAEARLAQSLGLPPGIPLGTFDPISATALGTTGGSQFMSALTQLQTVIAGGIQLLSGASGASQQDCALAMYAAIVGMVNNSTGQAGTTLDLTNPAQLQAVLATSAVALNNVTGGTVTLSTAVLSAAASGMSSVNTLISSAAASGANSTDILVQLARLGLVSQGAMASSLNDLATGRVTPAQFEATNTGSALTDAVAAARAPGETLISDFVQKEITGNAPAPAPATPTPTTAPAPRSESAGVGSAAIIIIVVVCSIVFVSLLGGGFWYMRMRSGAAIQPDGAPLAGGPYNAMSTPVEPIRGGQAGASAWDPATGGQLRQRPGLQ</sequence>
<dbReference type="Proteomes" id="UP000054558">
    <property type="component" value="Unassembled WGS sequence"/>
</dbReference>
<keyword evidence="2" id="KW-0472">Membrane</keyword>
<dbReference type="PANTHER" id="PTHR48148">
    <property type="entry name" value="KERATINOCYTE PROLINE-RICH PROTEIN"/>
    <property type="match status" value="1"/>
</dbReference>
<evidence type="ECO:0000313" key="4">
    <source>
        <dbReference type="EMBL" id="GAQ81166.1"/>
    </source>
</evidence>